<organism evidence="2 3">
    <name type="scientific">Takifugu flavidus</name>
    <name type="common">sansaifugu</name>
    <dbReference type="NCBI Taxonomy" id="433684"/>
    <lineage>
        <taxon>Eukaryota</taxon>
        <taxon>Metazoa</taxon>
        <taxon>Chordata</taxon>
        <taxon>Craniata</taxon>
        <taxon>Vertebrata</taxon>
        <taxon>Euteleostomi</taxon>
        <taxon>Actinopterygii</taxon>
        <taxon>Neopterygii</taxon>
        <taxon>Teleostei</taxon>
        <taxon>Neoteleostei</taxon>
        <taxon>Acanthomorphata</taxon>
        <taxon>Eupercaria</taxon>
        <taxon>Tetraodontiformes</taxon>
        <taxon>Tetradontoidea</taxon>
        <taxon>Tetraodontidae</taxon>
        <taxon>Takifugu</taxon>
    </lineage>
</organism>
<dbReference type="SUPFAM" id="SSF56219">
    <property type="entry name" value="DNase I-like"/>
    <property type="match status" value="1"/>
</dbReference>
<reference evidence="2 3" key="1">
    <citation type="submission" date="2019-04" db="EMBL/GenBank/DDBJ databases">
        <title>Chromosome genome assembly for Takifugu flavidus.</title>
        <authorList>
            <person name="Xiao S."/>
        </authorList>
    </citation>
    <scope>NUCLEOTIDE SEQUENCE [LARGE SCALE GENOMIC DNA]</scope>
    <source>
        <strain evidence="2">HTHZ2018</strain>
        <tissue evidence="2">Muscle</tissue>
    </source>
</reference>
<dbReference type="InterPro" id="IPR005135">
    <property type="entry name" value="Endo/exonuclease/phosphatase"/>
</dbReference>
<feature type="domain" description="Endonuclease/exonuclease/phosphatase" evidence="1">
    <location>
        <begin position="84"/>
        <end position="291"/>
    </location>
</feature>
<dbReference type="EMBL" id="RHFK02000020">
    <property type="protein sequence ID" value="TWW57331.1"/>
    <property type="molecule type" value="Genomic_DNA"/>
</dbReference>
<evidence type="ECO:0000259" key="1">
    <source>
        <dbReference type="Pfam" id="PF03372"/>
    </source>
</evidence>
<dbReference type="AlphaFoldDB" id="A0A5C6MT67"/>
<dbReference type="InterPro" id="IPR036691">
    <property type="entry name" value="Endo/exonu/phosph_ase_sf"/>
</dbReference>
<accession>A0A5C6MT67</accession>
<evidence type="ECO:0000313" key="2">
    <source>
        <dbReference type="EMBL" id="TWW57331.1"/>
    </source>
</evidence>
<gene>
    <name evidence="2" type="ORF">D4764_07G0000500</name>
</gene>
<name>A0A5C6MT67_9TELE</name>
<dbReference type="Gene3D" id="3.60.10.10">
    <property type="entry name" value="Endonuclease/exonuclease/phosphatase"/>
    <property type="match status" value="2"/>
</dbReference>
<dbReference type="GO" id="GO:0003824">
    <property type="term" value="F:catalytic activity"/>
    <property type="evidence" value="ECO:0007669"/>
    <property type="project" value="InterPro"/>
</dbReference>
<sequence length="299" mass="33145">MRVTGAPSWSQAWGWGTLASAWWPDLCPWSPAGRSPKRQHGTPFPWAHHLQEGSRGRVHCVLGSSRRQGPWRSDSRLHKLALGTWNVTSLVGKEPELVREVEKFRLDIVGLTSTHGKGSGTSLLERGWTLYHSGVANGERRRAGVAILVAPQLSACVLEFTPVDERQFSVSTLFGVLRGSAGECPFWGLPRPLGDFNAHVGNDSVTWRGVIGKNGPPDLNPSGVLLLDFCARLRLSITNTLFRHKGVHMCTWHQDALGRRSMIDFVVVSSDLRPHVLDTRVKRGAELSTDHHLVVSWLR</sequence>
<evidence type="ECO:0000313" key="3">
    <source>
        <dbReference type="Proteomes" id="UP000324091"/>
    </source>
</evidence>
<protein>
    <recommendedName>
        <fullName evidence="1">Endonuclease/exonuclease/phosphatase domain-containing protein</fullName>
    </recommendedName>
</protein>
<dbReference type="Pfam" id="PF03372">
    <property type="entry name" value="Exo_endo_phos"/>
    <property type="match status" value="1"/>
</dbReference>
<keyword evidence="3" id="KW-1185">Reference proteome</keyword>
<dbReference type="Proteomes" id="UP000324091">
    <property type="component" value="Chromosome 7"/>
</dbReference>
<proteinExistence type="predicted"/>
<comment type="caution">
    <text evidence="2">The sequence shown here is derived from an EMBL/GenBank/DDBJ whole genome shotgun (WGS) entry which is preliminary data.</text>
</comment>